<dbReference type="Proteomes" id="UP000314983">
    <property type="component" value="Chromosome 3"/>
</dbReference>
<dbReference type="PANTHER" id="PTHR31025">
    <property type="entry name" value="SI:CH211-196P9.1-RELATED"/>
    <property type="match status" value="1"/>
</dbReference>
<name>A0AAY5ETS6_ELEEL</name>
<dbReference type="GeneTree" id="ENSGT00950000182912"/>
<reference evidence="2 3" key="1">
    <citation type="submission" date="2020-05" db="EMBL/GenBank/DDBJ databases">
        <title>Electrophorus electricus (electric eel) genome, fEleEle1, primary haplotype.</title>
        <authorList>
            <person name="Myers G."/>
            <person name="Meyer A."/>
            <person name="Fedrigo O."/>
            <person name="Formenti G."/>
            <person name="Rhie A."/>
            <person name="Tracey A."/>
            <person name="Sims Y."/>
            <person name="Jarvis E.D."/>
        </authorList>
    </citation>
    <scope>NUCLEOTIDE SEQUENCE [LARGE SCALE GENOMIC DNA]</scope>
</reference>
<dbReference type="AlphaFoldDB" id="A0AAY5ETS6"/>
<feature type="transmembrane region" description="Helical" evidence="1">
    <location>
        <begin position="32"/>
        <end position="50"/>
    </location>
</feature>
<evidence type="ECO:0000313" key="2">
    <source>
        <dbReference type="Ensembl" id="ENSEEEP00000060375.1"/>
    </source>
</evidence>
<reference evidence="2" key="3">
    <citation type="submission" date="2025-09" db="UniProtKB">
        <authorList>
            <consortium name="Ensembl"/>
        </authorList>
    </citation>
    <scope>IDENTIFICATION</scope>
</reference>
<keyword evidence="1" id="KW-0472">Membrane</keyword>
<evidence type="ECO:0000256" key="1">
    <source>
        <dbReference type="SAM" id="Phobius"/>
    </source>
</evidence>
<keyword evidence="1" id="KW-0812">Transmembrane</keyword>
<keyword evidence="1" id="KW-1133">Transmembrane helix</keyword>
<protein>
    <submittedName>
        <fullName evidence="2">Uncharacterized protein</fullName>
    </submittedName>
</protein>
<dbReference type="Ensembl" id="ENSEEET00000061309.1">
    <property type="protein sequence ID" value="ENSEEEP00000060375.1"/>
    <property type="gene ID" value="ENSEEEG00000026927.1"/>
</dbReference>
<keyword evidence="3" id="KW-1185">Reference proteome</keyword>
<accession>A0AAY5ETS6</accession>
<evidence type="ECO:0000313" key="3">
    <source>
        <dbReference type="Proteomes" id="UP000314983"/>
    </source>
</evidence>
<proteinExistence type="predicted"/>
<organism evidence="2 3">
    <name type="scientific">Electrophorus electricus</name>
    <name type="common">Electric eel</name>
    <name type="synonym">Gymnotus electricus</name>
    <dbReference type="NCBI Taxonomy" id="8005"/>
    <lineage>
        <taxon>Eukaryota</taxon>
        <taxon>Metazoa</taxon>
        <taxon>Chordata</taxon>
        <taxon>Craniata</taxon>
        <taxon>Vertebrata</taxon>
        <taxon>Euteleostomi</taxon>
        <taxon>Actinopterygii</taxon>
        <taxon>Neopterygii</taxon>
        <taxon>Teleostei</taxon>
        <taxon>Ostariophysi</taxon>
        <taxon>Gymnotiformes</taxon>
        <taxon>Gymnotoidei</taxon>
        <taxon>Gymnotidae</taxon>
        <taxon>Electrophorus</taxon>
    </lineage>
</organism>
<sequence>NMIECMGHYFKSPDDIGIVIKGVRVITGLKDLAIACAVLLGLIYTWSLSYPMQLNNTFDVFQKCFLELDFHKLSKKVQFLKYNLLAWNRNDFIQSYI</sequence>
<reference evidence="2" key="2">
    <citation type="submission" date="2025-08" db="UniProtKB">
        <authorList>
            <consortium name="Ensembl"/>
        </authorList>
    </citation>
    <scope>IDENTIFICATION</scope>
</reference>
<dbReference type="PANTHER" id="PTHR31025:SF27">
    <property type="entry name" value="SI:CH211-193K19.2-RELATED"/>
    <property type="match status" value="1"/>
</dbReference>